<feature type="compositionally biased region" description="Polar residues" evidence="1">
    <location>
        <begin position="40"/>
        <end position="57"/>
    </location>
</feature>
<evidence type="ECO:0000313" key="2">
    <source>
        <dbReference type="EMBL" id="KAK9814025.1"/>
    </source>
</evidence>
<gene>
    <name evidence="2" type="ORF">WJX73_009546</name>
</gene>
<accession>A0AAW1Q060</accession>
<evidence type="ECO:0000313" key="3">
    <source>
        <dbReference type="Proteomes" id="UP001465755"/>
    </source>
</evidence>
<dbReference type="AlphaFoldDB" id="A0AAW1Q060"/>
<reference evidence="2 3" key="1">
    <citation type="journal article" date="2024" name="Nat. Commun.">
        <title>Phylogenomics reveals the evolutionary origins of lichenization in chlorophyte algae.</title>
        <authorList>
            <person name="Puginier C."/>
            <person name="Libourel C."/>
            <person name="Otte J."/>
            <person name="Skaloud P."/>
            <person name="Haon M."/>
            <person name="Grisel S."/>
            <person name="Petersen M."/>
            <person name="Berrin J.G."/>
            <person name="Delaux P.M."/>
            <person name="Dal Grande F."/>
            <person name="Keller J."/>
        </authorList>
    </citation>
    <scope>NUCLEOTIDE SEQUENCE [LARGE SCALE GENOMIC DNA]</scope>
    <source>
        <strain evidence="2 3">SAG 2036</strain>
    </source>
</reference>
<protein>
    <submittedName>
        <fullName evidence="2">Uncharacterized protein</fullName>
    </submittedName>
</protein>
<keyword evidence="3" id="KW-1185">Reference proteome</keyword>
<dbReference type="EMBL" id="JALJOQ010000002">
    <property type="protein sequence ID" value="KAK9814025.1"/>
    <property type="molecule type" value="Genomic_DNA"/>
</dbReference>
<comment type="caution">
    <text evidence="2">The sequence shown here is derived from an EMBL/GenBank/DDBJ whole genome shotgun (WGS) entry which is preliminary data.</text>
</comment>
<dbReference type="Proteomes" id="UP001465755">
    <property type="component" value="Unassembled WGS sequence"/>
</dbReference>
<proteinExistence type="predicted"/>
<name>A0AAW1Q060_9CHLO</name>
<feature type="region of interest" description="Disordered" evidence="1">
    <location>
        <begin position="1"/>
        <end position="57"/>
    </location>
</feature>
<feature type="compositionally biased region" description="Polar residues" evidence="1">
    <location>
        <begin position="15"/>
        <end position="26"/>
    </location>
</feature>
<evidence type="ECO:0000256" key="1">
    <source>
        <dbReference type="SAM" id="MobiDB-lite"/>
    </source>
</evidence>
<organism evidence="2 3">
    <name type="scientific">Symbiochloris irregularis</name>
    <dbReference type="NCBI Taxonomy" id="706552"/>
    <lineage>
        <taxon>Eukaryota</taxon>
        <taxon>Viridiplantae</taxon>
        <taxon>Chlorophyta</taxon>
        <taxon>core chlorophytes</taxon>
        <taxon>Trebouxiophyceae</taxon>
        <taxon>Trebouxiales</taxon>
        <taxon>Trebouxiaceae</taxon>
        <taxon>Symbiochloris</taxon>
    </lineage>
</organism>
<sequence length="250" mass="27691">MSRPTSLKGELPKYQQPQQSRPSQLARTPGRPSVREQHSAAKTSSAVLDKPSQQTSLPFRSLDTEELSFNDSLDSLTFDDFSDHTHHCPGFATYNEAEAARSRLPVHSLDLVPTICARSRCPVQLTTAVWLDRQSRPSSGWYDTSALTRFGQELAASACLIRADGSGQKYFAFVRDMWAIHEDEEQKVWHASYISVDDKAGLDDPIGRGFFTGGGPSWPLHSKVTLLAKAIDASGEFWIKSYPTAVTSEQ</sequence>